<evidence type="ECO:0000256" key="4">
    <source>
        <dbReference type="ARBA" id="ARBA00023200"/>
    </source>
</evidence>
<comment type="PTM">
    <text evidence="5">O-glycosylated.</text>
</comment>
<keyword evidence="2 5" id="KW-0694">RNA-binding</keyword>
<accession>A0A0F7KK96</accession>
<protein>
    <recommendedName>
        <fullName evidence="5 6">Non-structural protein 5</fullName>
        <shortName evidence="5 6">NSP5</shortName>
    </recommendedName>
    <alternativeName>
        <fullName evidence="5">NS26</fullName>
    </alternativeName>
</protein>
<comment type="subcellular location">
    <subcellularLocation>
        <location evidence="5 6">Host cytoplasm</location>
    </subcellularLocation>
    <text evidence="5 6">Found in spherical cytoplasmic structures, called virus factories, that appear early after infection and are the site of viral replication and packaging.</text>
</comment>
<dbReference type="GO" id="GO:0003723">
    <property type="term" value="F:RNA binding"/>
    <property type="evidence" value="ECO:0007669"/>
    <property type="project" value="UniProtKB-UniRule"/>
</dbReference>
<keyword evidence="5" id="KW-0460">Magnesium</keyword>
<dbReference type="PIRSF" id="PIRSF004006">
    <property type="entry name" value="Rota_NS26"/>
    <property type="match status" value="1"/>
</dbReference>
<keyword evidence="4 5" id="KW-1035">Host cytoplasm</keyword>
<keyword evidence="3 5" id="KW-0325">Glycoprotein</keyword>
<comment type="cofactor">
    <cofactor evidence="5">
        <name>Mg(2+)</name>
        <dbReference type="ChEBI" id="CHEBI:18420"/>
    </cofactor>
</comment>
<keyword evidence="5" id="KW-0479">Metal-binding</keyword>
<evidence type="ECO:0000313" key="8">
    <source>
        <dbReference type="Proteomes" id="UP000130656"/>
    </source>
</evidence>
<evidence type="ECO:0000256" key="3">
    <source>
        <dbReference type="ARBA" id="ARBA00023180"/>
    </source>
</evidence>
<sequence>MSDFGINLDAICDNVKKSQTESRTGSQLSNRSSRRMDFVDDEELSTYFNSKASVTQSDSCSNDLAMKHSIMTEAVVCDESAHVSADAIQEKDETVPQIDHRIMKWMLDSHDGVSLNGGINFTKAKSKLKETENDITEMKSKTNLLVNASVGINSNIGAFNPINQHVKTETVSDIFEDEDIEGCICKSCPYREKYRKLRSKMKNVLIDMINEM</sequence>
<reference evidence="7 8" key="1">
    <citation type="journal article" date="2015" name="Infect. Genet. Evol.">
        <title>Reassortant human group C rotaviruses in Hungary.</title>
        <authorList>
            <person name="Marton S."/>
            <person name="Deak J."/>
            <person name="Doro R."/>
            <person name="Csata T."/>
            <person name="Farkas S.L."/>
            <person name="Martella V."/>
            <person name="Banyai K."/>
        </authorList>
    </citation>
    <scope>NUCLEOTIDE SEQUENCE [LARGE SCALE GENOMIC DNA]</scope>
    <source>
        <strain evidence="7">RVC/Human-wt/HUN/ERN6233/2013/G4P2</strain>
    </source>
</reference>
<comment type="function">
    <text evidence="5">Plays an essential role in the viral genome replication. Participates, together with NSP2, in the formation of viral factories (viroplasms) which are large inclusions in the host cytoplasm where replication intermediates are assembled and viral RNA replication takes place. Orchestrates the recruitment of viroplasmic proteins such as capsid proteins to these factories. Participates in the selective exclusion of host proteins from stress granules (SG) and P bodies (PB). Participates also in the sequestration of these remodeled organelles in viral factories.</text>
</comment>
<proteinExistence type="inferred from homology"/>
<evidence type="ECO:0000256" key="6">
    <source>
        <dbReference type="PIRNR" id="PIRNR004006"/>
    </source>
</evidence>
<comment type="similarity">
    <text evidence="5">Belongs to the rotavirus NSP5 family.</text>
</comment>
<keyword evidence="1 5" id="KW-0547">Nucleotide-binding</keyword>
<evidence type="ECO:0000256" key="5">
    <source>
        <dbReference type="HAMAP-Rule" id="MF_04092"/>
    </source>
</evidence>
<organism evidence="7 8">
    <name type="scientific">Human rotavirus C</name>
    <dbReference type="NCBI Taxonomy" id="10943"/>
    <lineage>
        <taxon>Viruses</taxon>
        <taxon>Riboviria</taxon>
        <taxon>Orthornavirae</taxon>
        <taxon>Duplornaviricota</taxon>
        <taxon>Resentoviricetes</taxon>
        <taxon>Reovirales</taxon>
        <taxon>Sedoreoviridae</taxon>
        <taxon>Rotavirus</taxon>
        <taxon>Rotavirus tritogastroenteritidis</taxon>
        <taxon>Rotavirus C</taxon>
    </lineage>
</organism>
<comment type="caution">
    <text evidence="5">Lacks conserved residue(s) required for the propagation of feature annotation.</text>
</comment>
<name>A0A0F7KK96_9REOV</name>
<dbReference type="Proteomes" id="UP000130656">
    <property type="component" value="Genome"/>
</dbReference>
<dbReference type="EMBL" id="KP776588">
    <property type="protein sequence ID" value="AKH39858.1"/>
    <property type="molecule type" value="Genomic_RNA"/>
</dbReference>
<dbReference type="GO" id="GO:0019079">
    <property type="term" value="P:viral genome replication"/>
    <property type="evidence" value="ECO:0007669"/>
    <property type="project" value="UniProtKB-UniRule"/>
</dbReference>
<dbReference type="Pfam" id="PF01525">
    <property type="entry name" value="Rota_NS26"/>
    <property type="match status" value="1"/>
</dbReference>
<dbReference type="GO" id="GO:0000287">
    <property type="term" value="F:magnesium ion binding"/>
    <property type="evidence" value="ECO:0007669"/>
    <property type="project" value="UniProtKB-UniRule"/>
</dbReference>
<dbReference type="GO" id="GO:0030430">
    <property type="term" value="C:host cell cytoplasm"/>
    <property type="evidence" value="ECO:0007669"/>
    <property type="project" value="UniProtKB-SubCell"/>
</dbReference>
<evidence type="ECO:0000313" key="7">
    <source>
        <dbReference type="EMBL" id="AKH39858.1"/>
    </source>
</evidence>
<comment type="subunit">
    <text evidence="5">Homodimer. Interacts with VP1. Interacts with VP2. Interacts with NSP2 and NSP6.</text>
</comment>
<dbReference type="InterPro" id="IPR002512">
    <property type="entry name" value="Rotavirus_A/C_NSP5"/>
</dbReference>
<dbReference type="GO" id="GO:0016887">
    <property type="term" value="F:ATP hydrolysis activity"/>
    <property type="evidence" value="ECO:0007669"/>
    <property type="project" value="UniProtKB-UniRule"/>
</dbReference>
<dbReference type="HAMAP" id="MF_04092">
    <property type="entry name" value="ROTA_NSP5"/>
    <property type="match status" value="1"/>
</dbReference>
<evidence type="ECO:0000256" key="2">
    <source>
        <dbReference type="ARBA" id="ARBA00022884"/>
    </source>
</evidence>
<evidence type="ECO:0000256" key="1">
    <source>
        <dbReference type="ARBA" id="ARBA00022741"/>
    </source>
</evidence>
<feature type="binding site" evidence="5">
    <location>
        <position position="86"/>
    </location>
    <ligand>
        <name>Mg(2+)</name>
        <dbReference type="ChEBI" id="CHEBI:18420"/>
    </ligand>
</feature>
<dbReference type="GO" id="GO:0000166">
    <property type="term" value="F:nucleotide binding"/>
    <property type="evidence" value="ECO:0007669"/>
    <property type="project" value="UniProtKB-UniRule"/>
</dbReference>